<feature type="compositionally biased region" description="Basic and acidic residues" evidence="1">
    <location>
        <begin position="52"/>
        <end position="71"/>
    </location>
</feature>
<feature type="compositionally biased region" description="Polar residues" evidence="1">
    <location>
        <begin position="38"/>
        <end position="49"/>
    </location>
</feature>
<proteinExistence type="predicted"/>
<gene>
    <name evidence="2" type="ORF">CCR75_005805</name>
</gene>
<comment type="caution">
    <text evidence="2">The sequence shown here is derived from an EMBL/GenBank/DDBJ whole genome shotgun (WGS) entry which is preliminary data.</text>
</comment>
<evidence type="ECO:0000313" key="2">
    <source>
        <dbReference type="EMBL" id="TDH69776.1"/>
    </source>
</evidence>
<dbReference type="Proteomes" id="UP000294530">
    <property type="component" value="Unassembled WGS sequence"/>
</dbReference>
<evidence type="ECO:0000256" key="1">
    <source>
        <dbReference type="SAM" id="MobiDB-lite"/>
    </source>
</evidence>
<dbReference type="AlphaFoldDB" id="A0A976FNQ0"/>
<evidence type="ECO:0000313" key="3">
    <source>
        <dbReference type="Proteomes" id="UP000294530"/>
    </source>
</evidence>
<organism evidence="2 3">
    <name type="scientific">Bremia lactucae</name>
    <name type="common">Lettuce downy mildew</name>
    <dbReference type="NCBI Taxonomy" id="4779"/>
    <lineage>
        <taxon>Eukaryota</taxon>
        <taxon>Sar</taxon>
        <taxon>Stramenopiles</taxon>
        <taxon>Oomycota</taxon>
        <taxon>Peronosporomycetes</taxon>
        <taxon>Peronosporales</taxon>
        <taxon>Peronosporaceae</taxon>
        <taxon>Bremia</taxon>
    </lineage>
</organism>
<reference evidence="2 3" key="1">
    <citation type="journal article" date="2021" name="Genome Biol.">
        <title>AFLAP: assembly-free linkage analysis pipeline using k-mers from genome sequencing data.</title>
        <authorList>
            <person name="Fletcher K."/>
            <person name="Zhang L."/>
            <person name="Gil J."/>
            <person name="Han R."/>
            <person name="Cavanaugh K."/>
            <person name="Michelmore R."/>
        </authorList>
    </citation>
    <scope>NUCLEOTIDE SEQUENCE [LARGE SCALE GENOMIC DNA]</scope>
    <source>
        <strain evidence="2 3">SF5</strain>
    </source>
</reference>
<name>A0A976FNQ0_BRELC</name>
<protein>
    <submittedName>
        <fullName evidence="2">Uncharacterized protein</fullName>
    </submittedName>
</protein>
<dbReference type="KEGG" id="blac:94349551"/>
<dbReference type="GeneID" id="94349551"/>
<feature type="region of interest" description="Disordered" evidence="1">
    <location>
        <begin position="25"/>
        <end position="87"/>
    </location>
</feature>
<dbReference type="EMBL" id="SHOA02000007">
    <property type="protein sequence ID" value="TDH69776.1"/>
    <property type="molecule type" value="Genomic_DNA"/>
</dbReference>
<dbReference type="RefSeq" id="XP_067819275.1">
    <property type="nucleotide sequence ID" value="XM_067963880.1"/>
</dbReference>
<keyword evidence="3" id="KW-1185">Reference proteome</keyword>
<sequence>MQLTTIQLSCFEELTRRLTSPLALSLSDFPQPFGNRMDASNSPQSSRNGSQKHRDDPNPEDNKSDESHDGSRSSLSFNHCFVQVDSQ</sequence>
<accession>A0A976FNQ0</accession>